<evidence type="ECO:0000313" key="4">
    <source>
        <dbReference type="Proteomes" id="UP000499080"/>
    </source>
</evidence>
<evidence type="ECO:0000313" key="2">
    <source>
        <dbReference type="EMBL" id="GBN98727.1"/>
    </source>
</evidence>
<feature type="region of interest" description="Disordered" evidence="1">
    <location>
        <begin position="1"/>
        <end position="25"/>
    </location>
</feature>
<dbReference type="EMBL" id="BGPR01027911">
    <property type="protein sequence ID" value="GBN98767.1"/>
    <property type="molecule type" value="Genomic_DNA"/>
</dbReference>
<accession>A0A4Y2TE02</accession>
<proteinExistence type="predicted"/>
<name>A0A4Y2TE02_ARAVE</name>
<keyword evidence="4" id="KW-1185">Reference proteome</keyword>
<comment type="caution">
    <text evidence="3">The sequence shown here is derived from an EMBL/GenBank/DDBJ whole genome shotgun (WGS) entry which is preliminary data.</text>
</comment>
<sequence>MQTPNGVKNPHRKKSIGVRSGERRGHSWKLPYPIICSPNSFTRRMSSRGGQLYSNLETSLASCTIMKGAHVERRARLHRPIRLGLGRAVLYPICGNIMTEKK</sequence>
<gene>
    <name evidence="3" type="ORF">AVEN_171005_1</name>
    <name evidence="2" type="ORF">AVEN_242298_1</name>
</gene>
<evidence type="ECO:0000256" key="1">
    <source>
        <dbReference type="SAM" id="MobiDB-lite"/>
    </source>
</evidence>
<protein>
    <submittedName>
        <fullName evidence="3">Uncharacterized protein</fullName>
    </submittedName>
</protein>
<dbReference type="Proteomes" id="UP000499080">
    <property type="component" value="Unassembled WGS sequence"/>
</dbReference>
<organism evidence="3 4">
    <name type="scientific">Araneus ventricosus</name>
    <name type="common">Orbweaver spider</name>
    <name type="synonym">Epeira ventricosa</name>
    <dbReference type="NCBI Taxonomy" id="182803"/>
    <lineage>
        <taxon>Eukaryota</taxon>
        <taxon>Metazoa</taxon>
        <taxon>Ecdysozoa</taxon>
        <taxon>Arthropoda</taxon>
        <taxon>Chelicerata</taxon>
        <taxon>Arachnida</taxon>
        <taxon>Araneae</taxon>
        <taxon>Araneomorphae</taxon>
        <taxon>Entelegynae</taxon>
        <taxon>Araneoidea</taxon>
        <taxon>Araneidae</taxon>
        <taxon>Araneus</taxon>
    </lineage>
</organism>
<reference evidence="3 4" key="1">
    <citation type="journal article" date="2019" name="Sci. Rep.">
        <title>Orb-weaving spider Araneus ventricosus genome elucidates the spidroin gene catalogue.</title>
        <authorList>
            <person name="Kono N."/>
            <person name="Nakamura H."/>
            <person name="Ohtoshi R."/>
            <person name="Moran D.A.P."/>
            <person name="Shinohara A."/>
            <person name="Yoshida Y."/>
            <person name="Fujiwara M."/>
            <person name="Mori M."/>
            <person name="Tomita M."/>
            <person name="Arakawa K."/>
        </authorList>
    </citation>
    <scope>NUCLEOTIDE SEQUENCE [LARGE SCALE GENOMIC DNA]</scope>
</reference>
<evidence type="ECO:0000313" key="3">
    <source>
        <dbReference type="EMBL" id="GBN98767.1"/>
    </source>
</evidence>
<dbReference type="EMBL" id="BGPR01027888">
    <property type="protein sequence ID" value="GBN98727.1"/>
    <property type="molecule type" value="Genomic_DNA"/>
</dbReference>
<dbReference type="AlphaFoldDB" id="A0A4Y2TE02"/>